<dbReference type="AlphaFoldDB" id="A0A498QBN4"/>
<organism evidence="1 2">
    <name type="scientific">Mycobacterium innocens</name>
    <dbReference type="NCBI Taxonomy" id="2341083"/>
    <lineage>
        <taxon>Bacteria</taxon>
        <taxon>Bacillati</taxon>
        <taxon>Actinomycetota</taxon>
        <taxon>Actinomycetes</taxon>
        <taxon>Mycobacteriales</taxon>
        <taxon>Mycobacteriaceae</taxon>
        <taxon>Mycobacterium</taxon>
    </lineage>
</organism>
<protein>
    <submittedName>
        <fullName evidence="1">Uncharacterized protein</fullName>
    </submittedName>
</protein>
<evidence type="ECO:0000313" key="1">
    <source>
        <dbReference type="EMBL" id="VBA41795.1"/>
    </source>
</evidence>
<dbReference type="Proteomes" id="UP000267289">
    <property type="component" value="Unassembled WGS sequence"/>
</dbReference>
<dbReference type="OrthoDB" id="4743150at2"/>
<sequence length="192" mass="22128">MKRGEMNISSYAVIIDFEVYLLMTMRLRMSMANKEAQLEAKLAEHGLSLEDAELIHERIARALGDEASRYENMKKLLGVADQDSAELKYNSILWPGFDFNAIAGDEGVLESAGYWHTRRDSPCVDSPTELPTWSVDIAEFAERFGPMTLRGKWPLFDEFLPAYEEYDFFWNGEHYGVRFIWGLFLSSSICWD</sequence>
<name>A0A498QBN4_9MYCO</name>
<keyword evidence="2" id="KW-1185">Reference proteome</keyword>
<dbReference type="EMBL" id="UPHQ01000193">
    <property type="protein sequence ID" value="VBA41795.1"/>
    <property type="molecule type" value="Genomic_DNA"/>
</dbReference>
<evidence type="ECO:0000313" key="2">
    <source>
        <dbReference type="Proteomes" id="UP000267289"/>
    </source>
</evidence>
<accession>A0A498QBN4</accession>
<proteinExistence type="predicted"/>
<gene>
    <name evidence="1" type="ORF">LAUMK13_03717</name>
</gene>
<reference evidence="1 2" key="1">
    <citation type="submission" date="2018-09" db="EMBL/GenBank/DDBJ databases">
        <authorList>
            <person name="Tagini F."/>
        </authorList>
    </citation>
    <scope>NUCLEOTIDE SEQUENCE [LARGE SCALE GENOMIC DNA]</scope>
    <source>
        <strain evidence="1 2">MK13</strain>
    </source>
</reference>